<proteinExistence type="predicted"/>
<keyword evidence="1" id="KW-0732">Signal</keyword>
<sequence>MRMIGRWSLGVLTLVLCAPTAAVAEGRECGDAAAIVRQAYPDAVVQGERAVRVRDRTLTLPSATSIDPHAMVCRRWRGRPGLLLVAVPLIAQVRSDGTSGDLDVLVVDESTGAPRQRLRLPHAMDDDAIGVSDVSFDTAAYQIGPDRLAFGVRQTRMGSSRPNPLLETTLSLYEVRDGALAPVLENLVVSRSLGEWDLSCPGETLSTERILRMTPGRRGQDISILERRARRVSKTDKSGQCLTTDRTEPPRTILIPFDGERYALPPSLRRD</sequence>
<evidence type="ECO:0000313" key="3">
    <source>
        <dbReference type="Proteomes" id="UP001549313"/>
    </source>
</evidence>
<name>A0ABV2RF18_9CAUL</name>
<keyword evidence="3" id="KW-1185">Reference proteome</keyword>
<evidence type="ECO:0000256" key="1">
    <source>
        <dbReference type="SAM" id="SignalP"/>
    </source>
</evidence>
<protein>
    <submittedName>
        <fullName evidence="2">Uncharacterized protein</fullName>
    </submittedName>
</protein>
<dbReference type="Proteomes" id="UP001549313">
    <property type="component" value="Unassembled WGS sequence"/>
</dbReference>
<feature type="signal peptide" evidence="1">
    <location>
        <begin position="1"/>
        <end position="24"/>
    </location>
</feature>
<feature type="chain" id="PRO_5046986736" evidence="1">
    <location>
        <begin position="25"/>
        <end position="271"/>
    </location>
</feature>
<organism evidence="2 3">
    <name type="scientific">Brevundimonas faecalis</name>
    <dbReference type="NCBI Taxonomy" id="947378"/>
    <lineage>
        <taxon>Bacteria</taxon>
        <taxon>Pseudomonadati</taxon>
        <taxon>Pseudomonadota</taxon>
        <taxon>Alphaproteobacteria</taxon>
        <taxon>Caulobacterales</taxon>
        <taxon>Caulobacteraceae</taxon>
        <taxon>Brevundimonas</taxon>
    </lineage>
</organism>
<accession>A0ABV2RF18</accession>
<comment type="caution">
    <text evidence="2">The sequence shown here is derived from an EMBL/GenBank/DDBJ whole genome shotgun (WGS) entry which is preliminary data.</text>
</comment>
<dbReference type="RefSeq" id="WP_354090110.1">
    <property type="nucleotide sequence ID" value="NZ_JBEPTF010000005.1"/>
</dbReference>
<reference evidence="2 3" key="1">
    <citation type="submission" date="2024-06" db="EMBL/GenBank/DDBJ databases">
        <title>Sorghum-associated microbial communities from plants grown in Nebraska, USA.</title>
        <authorList>
            <person name="Schachtman D."/>
        </authorList>
    </citation>
    <scope>NUCLEOTIDE SEQUENCE [LARGE SCALE GENOMIC DNA]</scope>
    <source>
        <strain evidence="2 3">2814</strain>
    </source>
</reference>
<gene>
    <name evidence="2" type="ORF">ABIE19_003093</name>
</gene>
<dbReference type="EMBL" id="JBEPTF010000005">
    <property type="protein sequence ID" value="MET4685142.1"/>
    <property type="molecule type" value="Genomic_DNA"/>
</dbReference>
<evidence type="ECO:0000313" key="2">
    <source>
        <dbReference type="EMBL" id="MET4685142.1"/>
    </source>
</evidence>